<evidence type="ECO:0000313" key="3">
    <source>
        <dbReference type="EMBL" id="MFC4804522.1"/>
    </source>
</evidence>
<evidence type="ECO:0000259" key="2">
    <source>
        <dbReference type="Pfam" id="PF14133"/>
    </source>
</evidence>
<proteinExistence type="predicted"/>
<feature type="signal peptide" evidence="1">
    <location>
        <begin position="1"/>
        <end position="21"/>
    </location>
</feature>
<dbReference type="EMBL" id="JBHSHL010000017">
    <property type="protein sequence ID" value="MFC4804522.1"/>
    <property type="molecule type" value="Genomic_DNA"/>
</dbReference>
<feature type="chain" id="PRO_5047303785" evidence="1">
    <location>
        <begin position="22"/>
        <end position="295"/>
    </location>
</feature>
<keyword evidence="4" id="KW-1185">Reference proteome</keyword>
<sequence length="295" mass="33825">MKKFILALVTLSLFTACSGNKQTQSFDTSSASSAVSSVSYHNIVGETSQNEVRELLKGRIGNESAELFLNDVATYNALIPNLRKEYKEVASVPISYDEMSIASAWEKSNPEFIGENCRITTFGLIKDAIELEANKDIPPNLPFDNNSLESTGKFNLDEQHKFNTYYHQVPTENTQDIELHVKKMKDYYQKIGLHYNLPEDVSVISVVFHDTIDPENINLFVGHTGLLIKEKNNYTFIEKLSFDLPYQIVRFKDKQQLNDYLMKYYDVSWGQDMARPFIMENGELLKEYRTLPNTP</sequence>
<reference evidence="4" key="1">
    <citation type="journal article" date="2019" name="Int. J. Syst. Evol. Microbiol.">
        <title>The Global Catalogue of Microorganisms (GCM) 10K type strain sequencing project: providing services to taxonomists for standard genome sequencing and annotation.</title>
        <authorList>
            <consortium name="The Broad Institute Genomics Platform"/>
            <consortium name="The Broad Institute Genome Sequencing Center for Infectious Disease"/>
            <person name="Wu L."/>
            <person name="Ma J."/>
        </authorList>
    </citation>
    <scope>NUCLEOTIDE SEQUENCE [LARGE SCALE GENOMIC DNA]</scope>
    <source>
        <strain evidence="4">CCUG 46385</strain>
    </source>
</reference>
<dbReference type="Proteomes" id="UP001595916">
    <property type="component" value="Unassembled WGS sequence"/>
</dbReference>
<protein>
    <submittedName>
        <fullName evidence="3">DUF4300 family protein</fullName>
    </submittedName>
</protein>
<comment type="caution">
    <text evidence="3">The sequence shown here is derived from an EMBL/GenBank/DDBJ whole genome shotgun (WGS) entry which is preliminary data.</text>
</comment>
<organism evidence="3 4">
    <name type="scientific">Filifactor villosus</name>
    <dbReference type="NCBI Taxonomy" id="29374"/>
    <lineage>
        <taxon>Bacteria</taxon>
        <taxon>Bacillati</taxon>
        <taxon>Bacillota</taxon>
        <taxon>Clostridia</taxon>
        <taxon>Peptostreptococcales</taxon>
        <taxon>Filifactoraceae</taxon>
        <taxon>Filifactor</taxon>
    </lineage>
</organism>
<dbReference type="RefSeq" id="WP_379788032.1">
    <property type="nucleotide sequence ID" value="NZ_JBHSHL010000017.1"/>
</dbReference>
<dbReference type="PROSITE" id="PS51257">
    <property type="entry name" value="PROKAR_LIPOPROTEIN"/>
    <property type="match status" value="1"/>
</dbReference>
<name>A0ABV9QJG7_9FIRM</name>
<keyword evidence="1" id="KW-0732">Signal</keyword>
<gene>
    <name evidence="3" type="ORF">ACFO4R_05435</name>
</gene>
<evidence type="ECO:0000256" key="1">
    <source>
        <dbReference type="SAM" id="SignalP"/>
    </source>
</evidence>
<dbReference type="InterPro" id="IPR025389">
    <property type="entry name" value="DUF4300"/>
</dbReference>
<dbReference type="Pfam" id="PF14133">
    <property type="entry name" value="DUF4300"/>
    <property type="match status" value="1"/>
</dbReference>
<evidence type="ECO:0000313" key="4">
    <source>
        <dbReference type="Proteomes" id="UP001595916"/>
    </source>
</evidence>
<accession>A0ABV9QJG7</accession>
<feature type="domain" description="DUF4300" evidence="2">
    <location>
        <begin position="40"/>
        <end position="285"/>
    </location>
</feature>